<dbReference type="OrthoDB" id="48317at2759"/>
<dbReference type="Gene3D" id="3.40.50.720">
    <property type="entry name" value="NAD(P)-binding Rossmann-like Domain"/>
    <property type="match status" value="1"/>
</dbReference>
<dbReference type="InterPro" id="IPR013154">
    <property type="entry name" value="ADH-like_N"/>
</dbReference>
<dbReference type="SUPFAM" id="SSF51735">
    <property type="entry name" value="NAD(P)-binding Rossmann-fold domains"/>
    <property type="match status" value="1"/>
</dbReference>
<dbReference type="InterPro" id="IPR020843">
    <property type="entry name" value="ER"/>
</dbReference>
<proteinExistence type="inferred from homology"/>
<accession>A0A9P4KI16</accession>
<dbReference type="SUPFAM" id="SSF50129">
    <property type="entry name" value="GroES-like"/>
    <property type="match status" value="1"/>
</dbReference>
<dbReference type="Pfam" id="PF08240">
    <property type="entry name" value="ADH_N"/>
    <property type="match status" value="1"/>
</dbReference>
<organism evidence="7 8">
    <name type="scientific">Lojkania enalia</name>
    <dbReference type="NCBI Taxonomy" id="147567"/>
    <lineage>
        <taxon>Eukaryota</taxon>
        <taxon>Fungi</taxon>
        <taxon>Dikarya</taxon>
        <taxon>Ascomycota</taxon>
        <taxon>Pezizomycotina</taxon>
        <taxon>Dothideomycetes</taxon>
        <taxon>Pleosporomycetidae</taxon>
        <taxon>Pleosporales</taxon>
        <taxon>Pleosporales incertae sedis</taxon>
        <taxon>Lojkania</taxon>
    </lineage>
</organism>
<dbReference type="Pfam" id="PF00107">
    <property type="entry name" value="ADH_zinc_N"/>
    <property type="match status" value="1"/>
</dbReference>
<evidence type="ECO:0000313" key="7">
    <source>
        <dbReference type="EMBL" id="KAF2268641.1"/>
    </source>
</evidence>
<dbReference type="CDD" id="cd08249">
    <property type="entry name" value="enoyl_reductase_like"/>
    <property type="match status" value="1"/>
</dbReference>
<dbReference type="PANTHER" id="PTHR45348:SF1">
    <property type="entry name" value="TRANS-ENOYL REDUCTASE STHE"/>
    <property type="match status" value="1"/>
</dbReference>
<keyword evidence="8" id="KW-1185">Reference proteome</keyword>
<dbReference type="Gene3D" id="3.90.180.10">
    <property type="entry name" value="Medium-chain alcohol dehydrogenases, catalytic domain"/>
    <property type="match status" value="1"/>
</dbReference>
<feature type="domain" description="Enoyl reductase (ER)" evidence="6">
    <location>
        <begin position="23"/>
        <end position="355"/>
    </location>
</feature>
<evidence type="ECO:0000313" key="8">
    <source>
        <dbReference type="Proteomes" id="UP000800093"/>
    </source>
</evidence>
<dbReference type="AlphaFoldDB" id="A0A9P4KI16"/>
<comment type="similarity">
    <text evidence="1">Belongs to the zinc-containing alcohol dehydrogenase family.</text>
</comment>
<comment type="caution">
    <text evidence="7">The sequence shown here is derived from an EMBL/GenBank/DDBJ whole genome shotgun (WGS) entry which is preliminary data.</text>
</comment>
<dbReference type="PANTHER" id="PTHR45348">
    <property type="entry name" value="HYPOTHETICAL OXIDOREDUCTASE (EUROFUNG)"/>
    <property type="match status" value="1"/>
</dbReference>
<dbReference type="Proteomes" id="UP000800093">
    <property type="component" value="Unassembled WGS sequence"/>
</dbReference>
<dbReference type="InterPro" id="IPR011032">
    <property type="entry name" value="GroES-like_sf"/>
</dbReference>
<evidence type="ECO:0000256" key="2">
    <source>
        <dbReference type="ARBA" id="ARBA00011245"/>
    </source>
</evidence>
<dbReference type="SMART" id="SM00829">
    <property type="entry name" value="PKS_ER"/>
    <property type="match status" value="1"/>
</dbReference>
<keyword evidence="3" id="KW-0547">Nucleotide-binding</keyword>
<dbReference type="GO" id="GO:0016651">
    <property type="term" value="F:oxidoreductase activity, acting on NAD(P)H"/>
    <property type="evidence" value="ECO:0007669"/>
    <property type="project" value="InterPro"/>
</dbReference>
<evidence type="ECO:0000259" key="6">
    <source>
        <dbReference type="SMART" id="SM00829"/>
    </source>
</evidence>
<dbReference type="GO" id="GO:0000166">
    <property type="term" value="F:nucleotide binding"/>
    <property type="evidence" value="ECO:0007669"/>
    <property type="project" value="UniProtKB-KW"/>
</dbReference>
<sequence>MANVTALPLHQTVIRQQPDCTVGISNGVPLPILFERNMILIKTVAVTLNPCDWKMPSRFPCAGAVDGCDFAGYIVEVGDGVTKPLKAGDKVFGAVHGSNPVCPQSGAFAEYIAAHADFVFKAPKDMAWETASAFGGIGIGTIGVALFYSLKPPGTIEIPAEKPIYVLVNGGASASGTMAIQCLKMAGLTPIATCSPHKKDLVISYGAEKVFDYSSETCASDIRSYTRNSLKYVLDCIATTSAAKLCYAAMGRLGGKYTALEMPPPVAGVRKSITSDVIMGMSLLGKEVALSEGYHRPADPECHAFGVKWYSLVQRLINEGKLKPHPAKVMTGGFRGILEGIEILRDGKNAGTKLVYFLEEN</sequence>
<protein>
    <submittedName>
        <fullName evidence="7">Zinc-binding dehydrogenase family oxidoreductase</fullName>
    </submittedName>
</protein>
<dbReference type="InterPro" id="IPR036291">
    <property type="entry name" value="NAD(P)-bd_dom_sf"/>
</dbReference>
<evidence type="ECO:0000256" key="1">
    <source>
        <dbReference type="ARBA" id="ARBA00008072"/>
    </source>
</evidence>
<evidence type="ECO:0000256" key="3">
    <source>
        <dbReference type="ARBA" id="ARBA00022741"/>
    </source>
</evidence>
<name>A0A9P4KI16_9PLEO</name>
<comment type="subunit">
    <text evidence="2">Monomer.</text>
</comment>
<dbReference type="EMBL" id="ML986585">
    <property type="protein sequence ID" value="KAF2268641.1"/>
    <property type="molecule type" value="Genomic_DNA"/>
</dbReference>
<dbReference type="InterPro" id="IPR013149">
    <property type="entry name" value="ADH-like_C"/>
</dbReference>
<gene>
    <name evidence="7" type="ORF">CC78DRAFT_607775</name>
</gene>
<keyword evidence="5" id="KW-0560">Oxidoreductase</keyword>
<evidence type="ECO:0000256" key="4">
    <source>
        <dbReference type="ARBA" id="ARBA00022857"/>
    </source>
</evidence>
<keyword evidence="4" id="KW-0521">NADP</keyword>
<reference evidence="8" key="1">
    <citation type="journal article" date="2020" name="Stud. Mycol.">
        <title>101 Dothideomycetes genomes: A test case for predicting lifestyles and emergence of pathogens.</title>
        <authorList>
            <person name="Haridas S."/>
            <person name="Albert R."/>
            <person name="Binder M."/>
            <person name="Bloem J."/>
            <person name="LaButti K."/>
            <person name="Salamov A."/>
            <person name="Andreopoulos B."/>
            <person name="Baker S."/>
            <person name="Barry K."/>
            <person name="Bills G."/>
            <person name="Bluhm B."/>
            <person name="Cannon C."/>
            <person name="Castanera R."/>
            <person name="Culley D."/>
            <person name="Daum C."/>
            <person name="Ezra D."/>
            <person name="Gonzalez J."/>
            <person name="Henrissat B."/>
            <person name="Kuo A."/>
            <person name="Liang C."/>
            <person name="Lipzen A."/>
            <person name="Lutzoni F."/>
            <person name="Magnuson J."/>
            <person name="Mondo S."/>
            <person name="Nolan M."/>
            <person name="Ohm R."/>
            <person name="Pangilinan J."/>
            <person name="Park H.-J."/>
            <person name="Ramirez L."/>
            <person name="Alfaro M."/>
            <person name="Sun H."/>
            <person name="Tritt A."/>
            <person name="Yoshinaga Y."/>
            <person name="Zwiers L.-H."/>
            <person name="Turgeon B."/>
            <person name="Goodwin S."/>
            <person name="Spatafora J."/>
            <person name="Crous P."/>
            <person name="Grigoriev I."/>
        </authorList>
    </citation>
    <scope>NUCLEOTIDE SEQUENCE [LARGE SCALE GENOMIC DNA]</scope>
    <source>
        <strain evidence="8">CBS 304.66</strain>
    </source>
</reference>
<dbReference type="InterPro" id="IPR047122">
    <property type="entry name" value="Trans-enoyl_RdTase-like"/>
</dbReference>
<evidence type="ECO:0000256" key="5">
    <source>
        <dbReference type="ARBA" id="ARBA00023002"/>
    </source>
</evidence>